<dbReference type="STRING" id="913774.A0A0C3D9A4"/>
<organism evidence="2 3">
    <name type="scientific">Oidiodendron maius (strain Zn)</name>
    <dbReference type="NCBI Taxonomy" id="913774"/>
    <lineage>
        <taxon>Eukaryota</taxon>
        <taxon>Fungi</taxon>
        <taxon>Dikarya</taxon>
        <taxon>Ascomycota</taxon>
        <taxon>Pezizomycotina</taxon>
        <taxon>Leotiomycetes</taxon>
        <taxon>Leotiomycetes incertae sedis</taxon>
        <taxon>Myxotrichaceae</taxon>
        <taxon>Oidiodendron</taxon>
    </lineage>
</organism>
<dbReference type="Proteomes" id="UP000054321">
    <property type="component" value="Unassembled WGS sequence"/>
</dbReference>
<keyword evidence="3" id="KW-1185">Reference proteome</keyword>
<sequence length="624" mass="69988">MALSFKQLSSDPKSLRSSFRSLVSRRERIDQVPCVRLGEATNSLSEGSKESLGADQSAGGKSSAPQYQPLYRDLKKQDMIRLIKLDPKAAITHQGYVLKKFRLNRAPKFHALSYCWGSPEISAQIICNGTPLKISIQLHQCIQELQSMPSLARLCDNPSEAAFSLAQKIFEVIQQDTDLLQPTYTKRGMPSLEALFEDDILALGLPSFSDLSWKELKTLLSKPWFSRIWVIQEAVLSINTPLLVHGFKIQSWNHLLWAVLWMGQKIYAANSLGLVATHILPLRNIFTIWNSTRPWGLQALLVASNSCIATDPRDKVFALLGLSAEAQDETSLPPQLIPNYKKPVQQVYLDVTSYIISATRDLILLSLINNDLNLSCSHGGVAIPSWVPQFNCFSSSLGGYKLGLNTDNRIQYKRTRMNATKDVLASIQEQQDVKTLVLQGLKVDMVDWCAERSPTTPEPFMVLRWCEEGAQRLVHSECRTFEQFLKDFLLTTSHVRGLQNPPSVDDFWEYLASEGVSSPNLIYFLRFLQVSNAKEAGDSNCMREIVDWTGLHKRRFFITNTQAIGIGPREIQAGDIIGVIFGGQAPFVLRPCGGHYHLVGECFVIGLMDGEAIDKWKEGQIEPE</sequence>
<accession>A0A0C3D9A4</accession>
<dbReference type="HOGENOM" id="CLU_004184_7_4_1"/>
<feature type="region of interest" description="Disordered" evidence="1">
    <location>
        <begin position="43"/>
        <end position="66"/>
    </location>
</feature>
<dbReference type="InParanoid" id="A0A0C3D9A4"/>
<evidence type="ECO:0000256" key="1">
    <source>
        <dbReference type="SAM" id="MobiDB-lite"/>
    </source>
</evidence>
<dbReference type="AlphaFoldDB" id="A0A0C3D9A4"/>
<evidence type="ECO:0008006" key="4">
    <source>
        <dbReference type="Google" id="ProtNLM"/>
    </source>
</evidence>
<reference evidence="3" key="2">
    <citation type="submission" date="2015-01" db="EMBL/GenBank/DDBJ databases">
        <title>Evolutionary Origins and Diversification of the Mycorrhizal Mutualists.</title>
        <authorList>
            <consortium name="DOE Joint Genome Institute"/>
            <consortium name="Mycorrhizal Genomics Consortium"/>
            <person name="Kohler A."/>
            <person name="Kuo A."/>
            <person name="Nagy L.G."/>
            <person name="Floudas D."/>
            <person name="Copeland A."/>
            <person name="Barry K.W."/>
            <person name="Cichocki N."/>
            <person name="Veneault-Fourrey C."/>
            <person name="LaButti K."/>
            <person name="Lindquist E.A."/>
            <person name="Lipzen A."/>
            <person name="Lundell T."/>
            <person name="Morin E."/>
            <person name="Murat C."/>
            <person name="Riley R."/>
            <person name="Ohm R."/>
            <person name="Sun H."/>
            <person name="Tunlid A."/>
            <person name="Henrissat B."/>
            <person name="Grigoriev I.V."/>
            <person name="Hibbett D.S."/>
            <person name="Martin F."/>
        </authorList>
    </citation>
    <scope>NUCLEOTIDE SEQUENCE [LARGE SCALE GENOMIC DNA]</scope>
    <source>
        <strain evidence="3">Zn</strain>
    </source>
</reference>
<gene>
    <name evidence="2" type="ORF">OIDMADRAFT_31305</name>
</gene>
<evidence type="ECO:0000313" key="2">
    <source>
        <dbReference type="EMBL" id="KIM98517.1"/>
    </source>
</evidence>
<protein>
    <recommendedName>
        <fullName evidence="4">Heterokaryon incompatibility domain-containing protein</fullName>
    </recommendedName>
</protein>
<reference evidence="2 3" key="1">
    <citation type="submission" date="2014-04" db="EMBL/GenBank/DDBJ databases">
        <authorList>
            <consortium name="DOE Joint Genome Institute"/>
            <person name="Kuo A."/>
            <person name="Martino E."/>
            <person name="Perotto S."/>
            <person name="Kohler A."/>
            <person name="Nagy L.G."/>
            <person name="Floudas D."/>
            <person name="Copeland A."/>
            <person name="Barry K.W."/>
            <person name="Cichocki N."/>
            <person name="Veneault-Fourrey C."/>
            <person name="LaButti K."/>
            <person name="Lindquist E.A."/>
            <person name="Lipzen A."/>
            <person name="Lundell T."/>
            <person name="Morin E."/>
            <person name="Murat C."/>
            <person name="Sun H."/>
            <person name="Tunlid A."/>
            <person name="Henrissat B."/>
            <person name="Grigoriev I.V."/>
            <person name="Hibbett D.S."/>
            <person name="Martin F."/>
            <person name="Nordberg H.P."/>
            <person name="Cantor M.N."/>
            <person name="Hua S.X."/>
        </authorList>
    </citation>
    <scope>NUCLEOTIDE SEQUENCE [LARGE SCALE GENOMIC DNA]</scope>
    <source>
        <strain evidence="2 3">Zn</strain>
    </source>
</reference>
<dbReference type="InterPro" id="IPR052895">
    <property type="entry name" value="HetReg/Transcr_Mod"/>
</dbReference>
<name>A0A0C3D9A4_OIDMZ</name>
<dbReference type="PANTHER" id="PTHR24148">
    <property type="entry name" value="ANKYRIN REPEAT DOMAIN-CONTAINING PROTEIN 39 HOMOLOG-RELATED"/>
    <property type="match status" value="1"/>
</dbReference>
<dbReference type="OrthoDB" id="2157530at2759"/>
<dbReference type="EMBL" id="KN832880">
    <property type="protein sequence ID" value="KIM98517.1"/>
    <property type="molecule type" value="Genomic_DNA"/>
</dbReference>
<proteinExistence type="predicted"/>
<evidence type="ECO:0000313" key="3">
    <source>
        <dbReference type="Proteomes" id="UP000054321"/>
    </source>
</evidence>
<dbReference type="PANTHER" id="PTHR24148:SF64">
    <property type="entry name" value="HETEROKARYON INCOMPATIBILITY DOMAIN-CONTAINING PROTEIN"/>
    <property type="match status" value="1"/>
</dbReference>
<dbReference type="Pfam" id="PF26639">
    <property type="entry name" value="Het-6_barrel"/>
    <property type="match status" value="1"/>
</dbReference>